<dbReference type="Proteomes" id="UP000327030">
    <property type="component" value="Chromosome 1"/>
</dbReference>
<dbReference type="RefSeq" id="WP_151622102.1">
    <property type="nucleotide sequence ID" value="NZ_CP043028.1"/>
</dbReference>
<protein>
    <recommendedName>
        <fullName evidence="6">MucBP domain-containing protein</fullName>
    </recommendedName>
</protein>
<feature type="chain" id="PRO_5039496934" description="MucBP domain-containing protein" evidence="3">
    <location>
        <begin position="24"/>
        <end position="377"/>
    </location>
</feature>
<keyword evidence="2" id="KW-0812">Transmembrane</keyword>
<feature type="compositionally biased region" description="Acidic residues" evidence="1">
    <location>
        <begin position="272"/>
        <end position="281"/>
    </location>
</feature>
<dbReference type="OrthoDB" id="2044967at2"/>
<evidence type="ECO:0000256" key="1">
    <source>
        <dbReference type="SAM" id="MobiDB-lite"/>
    </source>
</evidence>
<evidence type="ECO:0000256" key="2">
    <source>
        <dbReference type="SAM" id="Phobius"/>
    </source>
</evidence>
<dbReference type="EMBL" id="CP043028">
    <property type="protein sequence ID" value="QFJ53604.1"/>
    <property type="molecule type" value="Genomic_DNA"/>
</dbReference>
<keyword evidence="2" id="KW-0472">Membrane</keyword>
<feature type="signal peptide" evidence="3">
    <location>
        <begin position="1"/>
        <end position="23"/>
    </location>
</feature>
<reference evidence="5" key="1">
    <citation type="submission" date="2019-08" db="EMBL/GenBank/DDBJ databases">
        <title>Complete Genome Sequence of the Polysaccharide-Degrading Rumen Bacterium Pseudobutyrivibrio xylanivorans MA3014.</title>
        <authorList>
            <person name="Palevich N."/>
            <person name="Maclean P.H."/>
            <person name="Kelly W.J."/>
            <person name="Leahy S.C."/>
            <person name="Rakonjac J."/>
            <person name="Attwood G.T."/>
        </authorList>
    </citation>
    <scope>NUCLEOTIDE SEQUENCE [LARGE SCALE GENOMIC DNA]</scope>
    <source>
        <strain evidence="5">MA3014</strain>
    </source>
</reference>
<proteinExistence type="predicted"/>
<feature type="transmembrane region" description="Helical" evidence="2">
    <location>
        <begin position="330"/>
        <end position="352"/>
    </location>
</feature>
<organism evidence="4 5">
    <name type="scientific">Pseudobutyrivibrio xylanivorans</name>
    <dbReference type="NCBI Taxonomy" id="185007"/>
    <lineage>
        <taxon>Bacteria</taxon>
        <taxon>Bacillati</taxon>
        <taxon>Bacillota</taxon>
        <taxon>Clostridia</taxon>
        <taxon>Lachnospirales</taxon>
        <taxon>Lachnospiraceae</taxon>
        <taxon>Pseudobutyrivibrio</taxon>
    </lineage>
</organism>
<feature type="region of interest" description="Disordered" evidence="1">
    <location>
        <begin position="243"/>
        <end position="306"/>
    </location>
</feature>
<evidence type="ECO:0000313" key="5">
    <source>
        <dbReference type="Proteomes" id="UP000327030"/>
    </source>
</evidence>
<evidence type="ECO:0000256" key="3">
    <source>
        <dbReference type="SAM" id="SignalP"/>
    </source>
</evidence>
<gene>
    <name evidence="4" type="ORF">FXF36_01330</name>
</gene>
<sequence>MRYSKKLLSFILSFAFVFALAFANPVNANAAEYTYRIKIYLGNNADASFNEAAVAELCEKYEIELASTQLEIKGLKYGQNIDIDVDSLISISPNAQTGTAKYYLAGLRVSGGDAIITQAKLDSEKHMDVRASFSIKGDESYVAAYGVGEAIPYEVRYVDEDGNALLPADTYFAALGEKVLVPAKHVDGYYPDAYYRTASKGLQQGTVFTFNYKKSTKETIVVTDTEYETETIYEQPVYEYQYSRLDNRTGDNDQTGTASNRRSRGNGTGGDADAEQSDSDAAEGSAQSDENQNTDSAEISDDETPTDIIDIDEEEVAKFASGEEAVHRNIMLAIILAIIAILVIIITFILIAKNKKKVPVMIQKSDAEKTDEKLKNE</sequence>
<accession>A0A5P6VR11</accession>
<keyword evidence="3" id="KW-0732">Signal</keyword>
<dbReference type="KEGG" id="pxv:FXF36_01330"/>
<keyword evidence="2" id="KW-1133">Transmembrane helix</keyword>
<evidence type="ECO:0000313" key="4">
    <source>
        <dbReference type="EMBL" id="QFJ53604.1"/>
    </source>
</evidence>
<name>A0A5P6VR11_PSEXY</name>
<dbReference type="AlphaFoldDB" id="A0A5P6VR11"/>
<evidence type="ECO:0008006" key="6">
    <source>
        <dbReference type="Google" id="ProtNLM"/>
    </source>
</evidence>